<sequence>MTVSLIRRGCLLGLVLASPAVLAQPSLPLLFADGAVLQRDQAMPVWGWATPHAAITVSFDGKRATAKADAKGQWKVSLPAHKAGGPYVLSVQGDGGELQVRDVLVGDVWLASGQSNMEWPLAQASDGPQAVAAANDPQLRHFKVPKSWSLQPEARLTGGDWKAATPDNAGEFTAVGYFFAKELRASTGVPIGIVNSTWGGSSIEAWMDAASLGLDAGQNQGAIEAIKQRDAAAQAATGKRIARWPKVDGEMPQWREATFDDSDWDSIPTTQQWESSGYDGMDGIAWYRTTVTLSAAEAKAGITLGVGQIDDSDITYVNGQQVGTTEKQWNLPRVYSVPASALHAGVNHIAVRVEDLSGGGGVHGPDEQRFVQTSAGAKRALGGWKFRPAAVRVSLVDNKNQLPTLLYNQMIHPLQPFPVKGVIWYQGETNATDTGALKYREQFAAMIQQWRAERGAKTLPFLWVQLATFKAGGDKGELSPWALLRESQSKTLALPATGQAVIIDIGNPTDIHPINKRDVGHRLALAARHVAYGETLVYSAPVFEQARFADGQAMLSFDLQGSALQVRNGGEVQGFRVAGADKHFHPATARIEADRVIVRSDAVAAPVAVRYGWSENPDDANLVNREQLPVSPFRTDTW</sequence>
<dbReference type="InterPro" id="IPR025300">
    <property type="entry name" value="BetaGal_jelly_roll_dom"/>
</dbReference>
<keyword evidence="3" id="KW-0732">Signal</keyword>
<dbReference type="Gene3D" id="3.40.50.1110">
    <property type="entry name" value="SGNH hydrolase"/>
    <property type="match status" value="2"/>
</dbReference>
<dbReference type="AlphaFoldDB" id="A0A2N7V483"/>
<gene>
    <name evidence="7" type="ORF">XSP_001765</name>
    <name evidence="6" type="ORF">XSP_001780</name>
</gene>
<feature type="domain" description="Sialate O-acetylesterase" evidence="4">
    <location>
        <begin position="106"/>
        <end position="209"/>
    </location>
</feature>
<evidence type="ECO:0000313" key="8">
    <source>
        <dbReference type="Proteomes" id="UP000514411"/>
    </source>
</evidence>
<feature type="chain" id="PRO_5039789983" evidence="3">
    <location>
        <begin position="24"/>
        <end position="638"/>
    </location>
</feature>
<dbReference type="RefSeq" id="WP_026064489.1">
    <property type="nucleotide sequence ID" value="NZ_CP168206.1"/>
</dbReference>
<evidence type="ECO:0000313" key="7">
    <source>
        <dbReference type="EMBL" id="CAD1790965.1"/>
    </source>
</evidence>
<protein>
    <submittedName>
        <fullName evidence="6">9-O-acetylesterase</fullName>
    </submittedName>
    <submittedName>
        <fullName evidence="7">Beta galactosidase jelly roll domain-containing protein</fullName>
    </submittedName>
</protein>
<dbReference type="InterPro" id="IPR005181">
    <property type="entry name" value="SASA"/>
</dbReference>
<evidence type="ECO:0000256" key="3">
    <source>
        <dbReference type="SAM" id="SignalP"/>
    </source>
</evidence>
<feature type="domain" description="Beta-galactosidase jelly roll" evidence="5">
    <location>
        <begin position="252"/>
        <end position="355"/>
    </location>
</feature>
<feature type="signal peptide" evidence="3">
    <location>
        <begin position="1"/>
        <end position="23"/>
    </location>
</feature>
<keyword evidence="2" id="KW-0326">Glycosidase</keyword>
<dbReference type="GO" id="GO:0005975">
    <property type="term" value="P:carbohydrate metabolic process"/>
    <property type="evidence" value="ECO:0007669"/>
    <property type="project" value="TreeGrafter"/>
</dbReference>
<dbReference type="Gene3D" id="2.60.40.10">
    <property type="entry name" value="Immunoglobulins"/>
    <property type="match status" value="1"/>
</dbReference>
<evidence type="ECO:0000256" key="2">
    <source>
        <dbReference type="ARBA" id="ARBA00023295"/>
    </source>
</evidence>
<dbReference type="GO" id="GO:0001681">
    <property type="term" value="F:sialate O-acetylesterase activity"/>
    <property type="evidence" value="ECO:0007669"/>
    <property type="project" value="InterPro"/>
</dbReference>
<dbReference type="PANTHER" id="PTHR22901">
    <property type="entry name" value="SIALATE O-ACETYLESTERASE"/>
    <property type="match status" value="1"/>
</dbReference>
<dbReference type="InterPro" id="IPR008979">
    <property type="entry name" value="Galactose-bd-like_sf"/>
</dbReference>
<reference evidence="6 8" key="1">
    <citation type="submission" date="2020-07" db="EMBL/GenBank/DDBJ databases">
        <authorList>
            <person name="Teixeira M."/>
        </authorList>
    </citation>
    <scope>NUCLEOTIDE SEQUENCE</scope>
    <source>
        <strain evidence="7">3</strain>
        <strain evidence="6">Xanthomonas arboricola pv. juglandis CPBF 427</strain>
    </source>
</reference>
<dbReference type="InterPro" id="IPR036514">
    <property type="entry name" value="SGNH_hydro_sf"/>
</dbReference>
<dbReference type="SUPFAM" id="SSF52266">
    <property type="entry name" value="SGNH hydrolase"/>
    <property type="match status" value="1"/>
</dbReference>
<evidence type="ECO:0000256" key="1">
    <source>
        <dbReference type="ARBA" id="ARBA00022801"/>
    </source>
</evidence>
<dbReference type="Pfam" id="PF13364">
    <property type="entry name" value="BetaGal_ABD2"/>
    <property type="match status" value="1"/>
</dbReference>
<name>A0A2N7V483_XANCJ</name>
<dbReference type="InterPro" id="IPR039329">
    <property type="entry name" value="SIAE"/>
</dbReference>
<evidence type="ECO:0000259" key="4">
    <source>
        <dbReference type="Pfam" id="PF03629"/>
    </source>
</evidence>
<dbReference type="Pfam" id="PF03629">
    <property type="entry name" value="SASA"/>
    <property type="match status" value="2"/>
</dbReference>
<dbReference type="EMBL" id="LR861807">
    <property type="protein sequence ID" value="CAD1790965.1"/>
    <property type="molecule type" value="Genomic_DNA"/>
</dbReference>
<dbReference type="PANTHER" id="PTHR22901:SF0">
    <property type="entry name" value="SIALATE O-ACETYLESTERASE"/>
    <property type="match status" value="1"/>
</dbReference>
<dbReference type="GO" id="GO:0004553">
    <property type="term" value="F:hydrolase activity, hydrolyzing O-glycosyl compounds"/>
    <property type="evidence" value="ECO:0007669"/>
    <property type="project" value="UniProtKB-ARBA"/>
</dbReference>
<evidence type="ECO:0000313" key="6">
    <source>
        <dbReference type="EMBL" id="CAD0324381.1"/>
    </source>
</evidence>
<feature type="domain" description="Sialate O-acetylesterase" evidence="4">
    <location>
        <begin position="405"/>
        <end position="495"/>
    </location>
</feature>
<keyword evidence="1" id="KW-0378">Hydrolase</keyword>
<dbReference type="EMBL" id="LR824643">
    <property type="protein sequence ID" value="CAD0324381.1"/>
    <property type="molecule type" value="Genomic_DNA"/>
</dbReference>
<organism evidence="6">
    <name type="scientific">Xanthomonas campestris pv. juglandis</name>
    <name type="common">Xanthomonas arboricola pv. juglandis</name>
    <dbReference type="NCBI Taxonomy" id="195709"/>
    <lineage>
        <taxon>Bacteria</taxon>
        <taxon>Pseudomonadati</taxon>
        <taxon>Pseudomonadota</taxon>
        <taxon>Gammaproteobacteria</taxon>
        <taxon>Lysobacterales</taxon>
        <taxon>Lysobacteraceae</taxon>
        <taxon>Xanthomonas</taxon>
    </lineage>
</organism>
<evidence type="ECO:0000259" key="5">
    <source>
        <dbReference type="Pfam" id="PF13364"/>
    </source>
</evidence>
<proteinExistence type="predicted"/>
<dbReference type="InterPro" id="IPR013783">
    <property type="entry name" value="Ig-like_fold"/>
</dbReference>
<accession>A0A2N7V483</accession>
<dbReference type="SUPFAM" id="SSF49785">
    <property type="entry name" value="Galactose-binding domain-like"/>
    <property type="match status" value="1"/>
</dbReference>
<dbReference type="Proteomes" id="UP000514411">
    <property type="component" value="Chromosome"/>
</dbReference>